<feature type="compositionally biased region" description="Polar residues" evidence="1">
    <location>
        <begin position="261"/>
        <end position="291"/>
    </location>
</feature>
<dbReference type="AlphaFoldDB" id="A0A6A6W6H4"/>
<reference evidence="2" key="1">
    <citation type="journal article" date="2020" name="Stud. Mycol.">
        <title>101 Dothideomycetes genomes: a test case for predicting lifestyles and emergence of pathogens.</title>
        <authorList>
            <person name="Haridas S."/>
            <person name="Albert R."/>
            <person name="Binder M."/>
            <person name="Bloem J."/>
            <person name="Labutti K."/>
            <person name="Salamov A."/>
            <person name="Andreopoulos B."/>
            <person name="Baker S."/>
            <person name="Barry K."/>
            <person name="Bills G."/>
            <person name="Bluhm B."/>
            <person name="Cannon C."/>
            <person name="Castanera R."/>
            <person name="Culley D."/>
            <person name="Daum C."/>
            <person name="Ezra D."/>
            <person name="Gonzalez J."/>
            <person name="Henrissat B."/>
            <person name="Kuo A."/>
            <person name="Liang C."/>
            <person name="Lipzen A."/>
            <person name="Lutzoni F."/>
            <person name="Magnuson J."/>
            <person name="Mondo S."/>
            <person name="Nolan M."/>
            <person name="Ohm R."/>
            <person name="Pangilinan J."/>
            <person name="Park H.-J."/>
            <person name="Ramirez L."/>
            <person name="Alfaro M."/>
            <person name="Sun H."/>
            <person name="Tritt A."/>
            <person name="Yoshinaga Y."/>
            <person name="Zwiers L.-H."/>
            <person name="Turgeon B."/>
            <person name="Goodwin S."/>
            <person name="Spatafora J."/>
            <person name="Crous P."/>
            <person name="Grigoriev I."/>
        </authorList>
    </citation>
    <scope>NUCLEOTIDE SEQUENCE</scope>
    <source>
        <strain evidence="2">CBS 121739</strain>
    </source>
</reference>
<feature type="region of interest" description="Disordered" evidence="1">
    <location>
        <begin position="261"/>
        <end position="302"/>
    </location>
</feature>
<dbReference type="GeneID" id="54482384"/>
<dbReference type="RefSeq" id="XP_033599957.1">
    <property type="nucleotide sequence ID" value="XM_033741330.1"/>
</dbReference>
<dbReference type="Proteomes" id="UP000799437">
    <property type="component" value="Unassembled WGS sequence"/>
</dbReference>
<protein>
    <submittedName>
        <fullName evidence="2">Uncharacterized protein</fullName>
    </submittedName>
</protein>
<name>A0A6A6W6H4_9PEZI</name>
<gene>
    <name evidence="2" type="ORF">EJ05DRAFT_392271</name>
</gene>
<organism evidence="2 3">
    <name type="scientific">Pseudovirgaria hyperparasitica</name>
    <dbReference type="NCBI Taxonomy" id="470096"/>
    <lineage>
        <taxon>Eukaryota</taxon>
        <taxon>Fungi</taxon>
        <taxon>Dikarya</taxon>
        <taxon>Ascomycota</taxon>
        <taxon>Pezizomycotina</taxon>
        <taxon>Dothideomycetes</taxon>
        <taxon>Dothideomycetes incertae sedis</taxon>
        <taxon>Acrospermales</taxon>
        <taxon>Acrospermaceae</taxon>
        <taxon>Pseudovirgaria</taxon>
    </lineage>
</organism>
<proteinExistence type="predicted"/>
<keyword evidence="3" id="KW-1185">Reference proteome</keyword>
<dbReference type="EMBL" id="ML996573">
    <property type="protein sequence ID" value="KAF2757506.1"/>
    <property type="molecule type" value="Genomic_DNA"/>
</dbReference>
<evidence type="ECO:0000313" key="3">
    <source>
        <dbReference type="Proteomes" id="UP000799437"/>
    </source>
</evidence>
<evidence type="ECO:0000256" key="1">
    <source>
        <dbReference type="SAM" id="MobiDB-lite"/>
    </source>
</evidence>
<sequence length="302" mass="32338">MIQPVLLSRCFTSRLSGQVHLCSQSIVVKFISATKASLDRNAAKAHPFQGFINQQSFHGAISNRGSLVDCSSLPSHLIAQLHQPVLPLSCFTSRLSGSRLSGSRLSGSLAYLPSQARAPFYQQALPLSCFTSRLSGQLLISAVESSLDCNAVNAFSCHCAQANVAPWLTQHNQICCRGVFAQQNCHRDHCPYHSKGRISHFGSSGTIKSAAESSITHGPCSGSLEVKTFNTTAASGPHFQSSTWQAPHIYRDCYTSTTVQPGTDSNTSLPAQTNDSAQSNQLLPESNSKCGPSQPFPTIKAA</sequence>
<evidence type="ECO:0000313" key="2">
    <source>
        <dbReference type="EMBL" id="KAF2757506.1"/>
    </source>
</evidence>
<accession>A0A6A6W6H4</accession>